<name>A0AAP9LWP9_9FIRM</name>
<dbReference type="AlphaFoldDB" id="A0AAP9LWP9"/>
<proteinExistence type="predicted"/>
<reference evidence="1 2" key="1">
    <citation type="submission" date="2019-11" db="EMBL/GenBank/DDBJ databases">
        <title>FDA dAtabase for Regulatory Grade micrObial Sequences (FDA-ARGOS): Supporting development and validation of Infectious Disease Dx tests.</title>
        <authorList>
            <person name="Turner S."/>
            <person name="Byrd R."/>
            <person name="Tallon L."/>
            <person name="Sadzewicz L."/>
            <person name="Vavikolanu K."/>
            <person name="Mehta A."/>
            <person name="Aluvathingal J."/>
            <person name="Nadendla S."/>
            <person name="Myers T."/>
            <person name="Yan Y."/>
            <person name="Sichtig H."/>
        </authorList>
    </citation>
    <scope>NUCLEOTIDE SEQUENCE [LARGE SCALE GENOMIC DNA]</scope>
    <source>
        <strain evidence="1 2">FDAARGOS_739</strain>
    </source>
</reference>
<organism evidence="1 2">
    <name type="scientific">Enterocloster clostridioformis</name>
    <dbReference type="NCBI Taxonomy" id="1531"/>
    <lineage>
        <taxon>Bacteria</taxon>
        <taxon>Bacillati</taxon>
        <taxon>Bacillota</taxon>
        <taxon>Clostridia</taxon>
        <taxon>Lachnospirales</taxon>
        <taxon>Lachnospiraceae</taxon>
        <taxon>Enterocloster</taxon>
    </lineage>
</organism>
<evidence type="ECO:0000313" key="1">
    <source>
        <dbReference type="EMBL" id="QIX89228.1"/>
    </source>
</evidence>
<dbReference type="Proteomes" id="UP000501069">
    <property type="component" value="Chromosome"/>
</dbReference>
<sequence>MDGLKVKYNVYKVSDNSIVDECFVLRPDRDPAAKAALLAYADATDNVALADDIRRWMDTIN</sequence>
<gene>
    <name evidence="1" type="ORF">FOC47_00690</name>
</gene>
<accession>A0AAP9LWP9</accession>
<dbReference type="RefSeq" id="WP_002588688.1">
    <property type="nucleotide sequence ID" value="NZ_CABKQO010000001.1"/>
</dbReference>
<dbReference type="GeneID" id="57959666"/>
<protein>
    <submittedName>
        <fullName evidence="1">Uncharacterized protein</fullName>
    </submittedName>
</protein>
<evidence type="ECO:0000313" key="2">
    <source>
        <dbReference type="Proteomes" id="UP000501069"/>
    </source>
</evidence>
<dbReference type="EMBL" id="CP050964">
    <property type="protein sequence ID" value="QIX89228.1"/>
    <property type="molecule type" value="Genomic_DNA"/>
</dbReference>